<reference evidence="11 12" key="1">
    <citation type="journal article" date="2020" name="Nature">
        <title>Six reference-quality genomes reveal evolution of bat adaptations.</title>
        <authorList>
            <person name="Jebb D."/>
            <person name="Huang Z."/>
            <person name="Pippel M."/>
            <person name="Hughes G.M."/>
            <person name="Lavrichenko K."/>
            <person name="Devanna P."/>
            <person name="Winkler S."/>
            <person name="Jermiin L.S."/>
            <person name="Skirmuntt E.C."/>
            <person name="Katzourakis A."/>
            <person name="Burkitt-Gray L."/>
            <person name="Ray D.A."/>
            <person name="Sullivan K.A.M."/>
            <person name="Roscito J.G."/>
            <person name="Kirilenko B.M."/>
            <person name="Davalos L.M."/>
            <person name="Corthals A.P."/>
            <person name="Power M.L."/>
            <person name="Jones G."/>
            <person name="Ransome R.D."/>
            <person name="Dechmann D.K.N."/>
            <person name="Locatelli A.G."/>
            <person name="Puechmaille S.J."/>
            <person name="Fedrigo O."/>
            <person name="Jarvis E.D."/>
            <person name="Hiller M."/>
            <person name="Vernes S.C."/>
            <person name="Myers E.W."/>
            <person name="Teeling E.C."/>
        </authorList>
    </citation>
    <scope>NUCLEOTIDE SEQUENCE [LARGE SCALE GENOMIC DNA]</scope>
    <source>
        <strain evidence="11">MMyoMyo1</strain>
        <tissue evidence="11">Flight muscle</tissue>
    </source>
</reference>
<name>A0A7J7Z8G3_MYOMY</name>
<sequence>MARREDCGDGARARQHVFLLPEYLKDASKKMKSGLMFVKLVNPCSGEGALYLFNMCLQQLFEIKVFKEKHHSWFINQSVQSGGLLHFVTPMDPLFLLLHYLIKADKEGKFQPLDQVVVDDMFPNCILLLKLPELEKLLQHVTEGKEIGKKKYYKYSKEKTLKWLEKKVNQTVAALKTSNINVGARVQSTAFFSGHHISSDKEEDYIRYAHGLISDYITKELSDDLSKYLKLPEDSASLPKPPSKKVKLSDEPVEAKEDYTKFNTKDMKTEKKNSKMTAAQKALAKVDKTGMKSIDSFFGAKNKKKVGKI</sequence>
<dbReference type="AlphaFoldDB" id="A0A7J7Z8G3"/>
<dbReference type="EMBL" id="JABWUV010000003">
    <property type="protein sequence ID" value="KAF6370389.1"/>
    <property type="molecule type" value="Genomic_DNA"/>
</dbReference>
<dbReference type="InterPro" id="IPR041195">
    <property type="entry name" value="Rnh202_N"/>
</dbReference>
<dbReference type="PANTHER" id="PTHR13383">
    <property type="entry name" value="RIBONUCLEASE H2 SUBUNIT B"/>
    <property type="match status" value="1"/>
</dbReference>
<comment type="subunit">
    <text evidence="3">The RNase H2 complex is a heterotrimer composed of the catalytic subunit RNASEH2A and the non-catalytic subunits RNASEH2B and RNASEH2C.</text>
</comment>
<comment type="caution">
    <text evidence="11">The sequence shown here is derived from an EMBL/GenBank/DDBJ whole genome shotgun (WGS) entry which is preliminary data.</text>
</comment>
<dbReference type="GO" id="GO:0006401">
    <property type="term" value="P:RNA catabolic process"/>
    <property type="evidence" value="ECO:0007669"/>
    <property type="project" value="TreeGrafter"/>
</dbReference>
<evidence type="ECO:0000256" key="3">
    <source>
        <dbReference type="ARBA" id="ARBA00011277"/>
    </source>
</evidence>
<dbReference type="Pfam" id="PF17745">
    <property type="entry name" value="Ydr279_N"/>
    <property type="match status" value="1"/>
</dbReference>
<dbReference type="VEuPathDB" id="HostDB:RNASEH2B"/>
<evidence type="ECO:0000256" key="4">
    <source>
        <dbReference type="ARBA" id="ARBA00019062"/>
    </source>
</evidence>
<dbReference type="InterPro" id="IPR040456">
    <property type="entry name" value="RNase_H2_suB"/>
</dbReference>
<dbReference type="Pfam" id="PF09468">
    <property type="entry name" value="RNase_H2-Ydr279"/>
    <property type="match status" value="1"/>
</dbReference>
<evidence type="ECO:0000256" key="6">
    <source>
        <dbReference type="ARBA" id="ARBA00024778"/>
    </source>
</evidence>
<dbReference type="PANTHER" id="PTHR13383:SF11">
    <property type="entry name" value="RIBONUCLEASE H2 SUBUNIT B"/>
    <property type="match status" value="1"/>
</dbReference>
<protein>
    <recommendedName>
        <fullName evidence="4">Ribonuclease H2 subunit B</fullName>
    </recommendedName>
    <alternativeName>
        <fullName evidence="7">Ribonuclease HI subunit B</fullName>
    </alternativeName>
</protein>
<evidence type="ECO:0000256" key="7">
    <source>
        <dbReference type="ARBA" id="ARBA00033464"/>
    </source>
</evidence>
<evidence type="ECO:0000313" key="12">
    <source>
        <dbReference type="Proteomes" id="UP000527355"/>
    </source>
</evidence>
<evidence type="ECO:0000256" key="1">
    <source>
        <dbReference type="ARBA" id="ARBA00004123"/>
    </source>
</evidence>
<feature type="domain" description="Ribonuclease H2 subunit B wHTH" evidence="9">
    <location>
        <begin position="95"/>
        <end position="225"/>
    </location>
</feature>
<comment type="subcellular location">
    <subcellularLocation>
        <location evidence="1">Nucleus</location>
    </subcellularLocation>
</comment>
<evidence type="ECO:0000259" key="10">
    <source>
        <dbReference type="Pfam" id="PF17745"/>
    </source>
</evidence>
<evidence type="ECO:0000256" key="2">
    <source>
        <dbReference type="ARBA" id="ARBA00009823"/>
    </source>
</evidence>
<organism evidence="11 12">
    <name type="scientific">Myotis myotis</name>
    <name type="common">Greater mouse-eared bat</name>
    <name type="synonym">Vespertilio myotis</name>
    <dbReference type="NCBI Taxonomy" id="51298"/>
    <lineage>
        <taxon>Eukaryota</taxon>
        <taxon>Metazoa</taxon>
        <taxon>Chordata</taxon>
        <taxon>Craniata</taxon>
        <taxon>Vertebrata</taxon>
        <taxon>Euteleostomi</taxon>
        <taxon>Mammalia</taxon>
        <taxon>Eutheria</taxon>
        <taxon>Laurasiatheria</taxon>
        <taxon>Chiroptera</taxon>
        <taxon>Yangochiroptera</taxon>
        <taxon>Vespertilionidae</taxon>
        <taxon>Myotis</taxon>
    </lineage>
</organism>
<comment type="function">
    <text evidence="6">Non catalytic subunit of RNase H2, an endonuclease that specifically degrades the RNA of RNA:DNA hybrids. Participates in DNA replication, possibly by mediating the removal of lagging-strand Okazaki fragment RNA primers during DNA replication. Mediates the excision of single ribonucleotides from DNA:RNA duplexes.</text>
</comment>
<feature type="region of interest" description="Disordered" evidence="8">
    <location>
        <begin position="233"/>
        <end position="252"/>
    </location>
</feature>
<dbReference type="Proteomes" id="UP000527355">
    <property type="component" value="Unassembled WGS sequence"/>
</dbReference>
<proteinExistence type="inferred from homology"/>
<dbReference type="OrthoDB" id="29098at2759"/>
<dbReference type="GO" id="GO:0005654">
    <property type="term" value="C:nucleoplasm"/>
    <property type="evidence" value="ECO:0007669"/>
    <property type="project" value="TreeGrafter"/>
</dbReference>
<feature type="domain" description="Rnh202 triple barrel" evidence="10">
    <location>
        <begin position="30"/>
        <end position="92"/>
    </location>
</feature>
<evidence type="ECO:0000259" key="9">
    <source>
        <dbReference type="Pfam" id="PF09468"/>
    </source>
</evidence>
<dbReference type="InterPro" id="IPR019024">
    <property type="entry name" value="RNase_H2_suB_wHTH"/>
</dbReference>
<comment type="similarity">
    <text evidence="2">Belongs to the RNase H2 subunit B family.</text>
</comment>
<keyword evidence="12" id="KW-1185">Reference proteome</keyword>
<dbReference type="GO" id="GO:0032299">
    <property type="term" value="C:ribonuclease H2 complex"/>
    <property type="evidence" value="ECO:0007669"/>
    <property type="project" value="InterPro"/>
</dbReference>
<gene>
    <name evidence="11" type="ORF">mMyoMyo1_016641</name>
</gene>
<dbReference type="FunFam" id="1.10.20.120:FF:000001">
    <property type="entry name" value="Ribonuclease H2 subunit B"/>
    <property type="match status" value="1"/>
</dbReference>
<keyword evidence="5" id="KW-0539">Nucleus</keyword>
<evidence type="ECO:0000256" key="5">
    <source>
        <dbReference type="ARBA" id="ARBA00023242"/>
    </source>
</evidence>
<dbReference type="CDD" id="cd09270">
    <property type="entry name" value="RNase_H2-B"/>
    <property type="match status" value="1"/>
</dbReference>
<accession>A0A7J7Z8G3</accession>
<dbReference type="Gene3D" id="1.10.20.120">
    <property type="match status" value="1"/>
</dbReference>
<dbReference type="FunFam" id="2.20.25.530:FF:000001">
    <property type="entry name" value="Ribonuclease H2 subunit B"/>
    <property type="match status" value="1"/>
</dbReference>
<evidence type="ECO:0000256" key="8">
    <source>
        <dbReference type="SAM" id="MobiDB-lite"/>
    </source>
</evidence>
<dbReference type="Gene3D" id="2.20.25.530">
    <property type="match status" value="1"/>
</dbReference>
<evidence type="ECO:0000313" key="11">
    <source>
        <dbReference type="EMBL" id="KAF6370389.1"/>
    </source>
</evidence>